<reference evidence="2" key="1">
    <citation type="submission" date="2021-07" db="EMBL/GenBank/DDBJ databases">
        <authorList>
            <person name="Fernandez M."/>
            <person name="Pereira P."/>
            <person name="Torres Tejerizo G.A."/>
            <person name="Gonzalez P."/>
            <person name="Agostini E."/>
        </authorList>
    </citation>
    <scope>NUCLEOTIDE SEQUENCE</scope>
    <source>
        <strain evidence="2">SFC 500-1A</strain>
    </source>
</reference>
<feature type="domain" description="Imm33-like" evidence="1">
    <location>
        <begin position="7"/>
        <end position="107"/>
    </location>
</feature>
<evidence type="ECO:0000313" key="3">
    <source>
        <dbReference type="Proteomes" id="UP000887320"/>
    </source>
</evidence>
<dbReference type="Pfam" id="PF24719">
    <property type="entry name" value="Imm33-like"/>
    <property type="match status" value="1"/>
</dbReference>
<name>A0A8X8GNC8_ACIGI</name>
<dbReference type="EMBL" id="JAHWXT010000009">
    <property type="protein sequence ID" value="MCF0266749.1"/>
    <property type="molecule type" value="Genomic_DNA"/>
</dbReference>
<proteinExistence type="predicted"/>
<dbReference type="Proteomes" id="UP000887320">
    <property type="component" value="Unassembled WGS sequence"/>
</dbReference>
<protein>
    <recommendedName>
        <fullName evidence="1">Imm33-like domain-containing protein</fullName>
    </recommendedName>
</protein>
<dbReference type="AlphaFoldDB" id="A0A8X8GNC8"/>
<evidence type="ECO:0000259" key="1">
    <source>
        <dbReference type="Pfam" id="PF24719"/>
    </source>
</evidence>
<organism evidence="2 3">
    <name type="scientific">Acinetobacter guillouiae</name>
    <name type="common">Acinetobacter genomosp. 11</name>
    <dbReference type="NCBI Taxonomy" id="106649"/>
    <lineage>
        <taxon>Bacteria</taxon>
        <taxon>Pseudomonadati</taxon>
        <taxon>Pseudomonadota</taxon>
        <taxon>Gammaproteobacteria</taxon>
        <taxon>Moraxellales</taxon>
        <taxon>Moraxellaceae</taxon>
        <taxon>Acinetobacter</taxon>
    </lineage>
</organism>
<sequence length="112" mass="13104">MDLETLQRQICKKYESKYIEFNPSDRVAIALQSLGQQPIYAVRVVLQKQDNVSWFIHCGEYSSADDFYQPLHASHLQQYLPEILPYLALEHGYHVIIDKDGYEDVWLNPTTD</sequence>
<evidence type="ECO:0000313" key="2">
    <source>
        <dbReference type="EMBL" id="MCF0266749.1"/>
    </source>
</evidence>
<dbReference type="InterPro" id="IPR056509">
    <property type="entry name" value="Imm33-like"/>
</dbReference>
<comment type="caution">
    <text evidence="2">The sequence shown here is derived from an EMBL/GenBank/DDBJ whole genome shotgun (WGS) entry which is preliminary data.</text>
</comment>
<accession>A0A8X8GNC8</accession>
<dbReference type="RefSeq" id="WP_234624228.1">
    <property type="nucleotide sequence ID" value="NZ_JAHWXT010000009.1"/>
</dbReference>
<gene>
    <name evidence="2" type="ORF">KW868_20050</name>
</gene>